<organism evidence="5">
    <name type="scientific">Escherichia coli</name>
    <dbReference type="NCBI Taxonomy" id="562"/>
    <lineage>
        <taxon>Bacteria</taxon>
        <taxon>Pseudomonadati</taxon>
        <taxon>Pseudomonadota</taxon>
        <taxon>Gammaproteobacteria</taxon>
        <taxon>Enterobacterales</taxon>
        <taxon>Enterobacteriaceae</taxon>
        <taxon>Escherichia</taxon>
    </lineage>
</organism>
<dbReference type="PRINTS" id="PR00036">
    <property type="entry name" value="HTHLACI"/>
</dbReference>
<dbReference type="InterPro" id="IPR010982">
    <property type="entry name" value="Lambda_DNA-bd_dom_sf"/>
</dbReference>
<feature type="non-terminal residue" evidence="5">
    <location>
        <position position="70"/>
    </location>
</feature>
<feature type="domain" description="HTH lacI-type" evidence="4">
    <location>
        <begin position="7"/>
        <end position="61"/>
    </location>
</feature>
<evidence type="ECO:0000313" key="5">
    <source>
        <dbReference type="EMBL" id="MSD82516.1"/>
    </source>
</evidence>
<sequence>MSRPTQVSMQDIAKAAGVSPQTVSRVANGSDAVKPETRQRVEAAMERLGYRPNYAARALKHGRFQDIGVV</sequence>
<dbReference type="SUPFAM" id="SSF47413">
    <property type="entry name" value="lambda repressor-like DNA-binding domains"/>
    <property type="match status" value="1"/>
</dbReference>
<dbReference type="PROSITE" id="PS50932">
    <property type="entry name" value="HTH_LACI_2"/>
    <property type="match status" value="1"/>
</dbReference>
<keyword evidence="1" id="KW-0805">Transcription regulation</keyword>
<keyword evidence="3" id="KW-0804">Transcription</keyword>
<gene>
    <name evidence="5" type="ORF">GKG27_26560</name>
</gene>
<evidence type="ECO:0000256" key="1">
    <source>
        <dbReference type="ARBA" id="ARBA00023015"/>
    </source>
</evidence>
<evidence type="ECO:0000256" key="3">
    <source>
        <dbReference type="ARBA" id="ARBA00023163"/>
    </source>
</evidence>
<dbReference type="GO" id="GO:0003700">
    <property type="term" value="F:DNA-binding transcription factor activity"/>
    <property type="evidence" value="ECO:0007669"/>
    <property type="project" value="TreeGrafter"/>
</dbReference>
<dbReference type="CDD" id="cd01392">
    <property type="entry name" value="HTH_LacI"/>
    <property type="match status" value="1"/>
</dbReference>
<dbReference type="Pfam" id="PF00356">
    <property type="entry name" value="LacI"/>
    <property type="match status" value="1"/>
</dbReference>
<accession>A0A6C9EEZ6</accession>
<comment type="caution">
    <text evidence="5">The sequence shown here is derived from an EMBL/GenBank/DDBJ whole genome shotgun (WGS) entry which is preliminary data.</text>
</comment>
<name>A0A6C9EEZ6_ECOLX</name>
<dbReference type="SMART" id="SM00354">
    <property type="entry name" value="HTH_LACI"/>
    <property type="match status" value="1"/>
</dbReference>
<dbReference type="Gene3D" id="1.10.260.40">
    <property type="entry name" value="lambda repressor-like DNA-binding domains"/>
    <property type="match status" value="1"/>
</dbReference>
<evidence type="ECO:0000259" key="4">
    <source>
        <dbReference type="PROSITE" id="PS50932"/>
    </source>
</evidence>
<keyword evidence="2 5" id="KW-0238">DNA-binding</keyword>
<dbReference type="AlphaFoldDB" id="A0A6C9EEZ6"/>
<dbReference type="PANTHER" id="PTHR30146:SF153">
    <property type="entry name" value="LACTOSE OPERON REPRESSOR"/>
    <property type="match status" value="1"/>
</dbReference>
<evidence type="ECO:0000256" key="2">
    <source>
        <dbReference type="ARBA" id="ARBA00023125"/>
    </source>
</evidence>
<protein>
    <submittedName>
        <fullName evidence="5">LacI family DNA-binding transcriptional regulator</fullName>
    </submittedName>
</protein>
<reference evidence="5" key="1">
    <citation type="journal article" date="2019" name="Nat. Med.">
        <title>A library of human gut bacterial isolates paired with longitudinal multiomics data enables mechanistic microbiome research.</title>
        <authorList>
            <person name="Poyet M."/>
            <person name="Groussin M."/>
            <person name="Gibbons S.M."/>
            <person name="Avila-Pacheco J."/>
            <person name="Jiang X."/>
            <person name="Kearney S.M."/>
            <person name="Perrotta A.R."/>
            <person name="Berdy B."/>
            <person name="Zhao S."/>
            <person name="Lieberman T.D."/>
            <person name="Swanson P.K."/>
            <person name="Smith M."/>
            <person name="Roesemann S."/>
            <person name="Alexander J.E."/>
            <person name="Rich S.A."/>
            <person name="Livny J."/>
            <person name="Vlamakis H."/>
            <person name="Clish C."/>
            <person name="Bullock K."/>
            <person name="Deik A."/>
            <person name="Scott J."/>
            <person name="Pierce K.A."/>
            <person name="Xavier R.J."/>
            <person name="Alm E.J."/>
        </authorList>
    </citation>
    <scope>NUCLEOTIDE SEQUENCE</scope>
    <source>
        <strain evidence="5">BIOML-A260</strain>
    </source>
</reference>
<dbReference type="GO" id="GO:0000976">
    <property type="term" value="F:transcription cis-regulatory region binding"/>
    <property type="evidence" value="ECO:0007669"/>
    <property type="project" value="TreeGrafter"/>
</dbReference>
<dbReference type="PANTHER" id="PTHR30146">
    <property type="entry name" value="LACI-RELATED TRANSCRIPTIONAL REPRESSOR"/>
    <property type="match status" value="1"/>
</dbReference>
<proteinExistence type="predicted"/>
<dbReference type="InterPro" id="IPR000843">
    <property type="entry name" value="HTH_LacI"/>
</dbReference>
<dbReference type="EMBL" id="WKYP01000257">
    <property type="protein sequence ID" value="MSD82516.1"/>
    <property type="molecule type" value="Genomic_DNA"/>
</dbReference>